<feature type="region of interest" description="Disordered" evidence="1">
    <location>
        <begin position="239"/>
        <end position="309"/>
    </location>
</feature>
<sequence length="665" mass="71581">MEPQPLVERELRTERFAVPPSPSMYLHAKEEWQRSPVYMWSCGSQDLNYCQSKANPGELSRSWDTKLWDEHLYAKKQSDASASYEASTNALPGPYGTGTNEFLRTAVHDDSLLHLQPAASTCATGQCLPYSVCGKRSRGTHNMSSPDDTCTMPQLPEGPLAKLLPAGITVRRPPGKLVQLVAQTNHESPQRALRVPHVYQVLQGTGGGRLPGLAGRVCKLRSPGLVLGVAAAMFSSSSLNQPRVSVGEMPGTSGLQQAEARSPSDGTPPEEELEELDEEEEGAPCDTASTQEQRDVVAGRPWQQQRSTRAEEVHQLLTETRRTNDLHEARTAEDATFHVRLLEEQRRTTTAVRSLTAAVTQLTAAVTETGAHMVHTAEAARADTVRLTEQVVLAVALIVRVLNNQSGNAAGSHEAAASGGTGAENGTLRRATFALDVPACEGGVAAVTCVYVTTNALPGPYGTGTNEYPRTAVHDDLACCTCGQQQAPVQRDNAFPTQLPPGPLAELLPAGITVRRPPGKLVQLVAQTNHESPQRALRVPHVYQVLQTTNTLPGPYGTKTNEYPRTAVHDDLACCACGQQPAPVQRDNAFSTQCAASVLAVPATCPAPTTRALCRNSLRVPWPSCLPAGITVRRPPGKLVQLVAQTNHESPQRPLRVPHVYQVLQ</sequence>
<evidence type="ECO:0000256" key="1">
    <source>
        <dbReference type="SAM" id="MobiDB-lite"/>
    </source>
</evidence>
<reference evidence="2 3" key="1">
    <citation type="journal article" date="2023" name="Arcadia Sci">
        <title>De novo assembly of a long-read Amblyomma americanum tick genome.</title>
        <authorList>
            <person name="Chou S."/>
            <person name="Poskanzer K.E."/>
            <person name="Rollins M."/>
            <person name="Thuy-Boun P.S."/>
        </authorList>
    </citation>
    <scope>NUCLEOTIDE SEQUENCE [LARGE SCALE GENOMIC DNA]</scope>
    <source>
        <strain evidence="2">F_SG_1</strain>
        <tissue evidence="2">Salivary glands</tissue>
    </source>
</reference>
<comment type="caution">
    <text evidence="2">The sequence shown here is derived from an EMBL/GenBank/DDBJ whole genome shotgun (WGS) entry which is preliminary data.</text>
</comment>
<evidence type="ECO:0000313" key="2">
    <source>
        <dbReference type="EMBL" id="KAK8770380.1"/>
    </source>
</evidence>
<gene>
    <name evidence="2" type="ORF">V5799_013155</name>
</gene>
<keyword evidence="3" id="KW-1185">Reference proteome</keyword>
<organism evidence="2 3">
    <name type="scientific">Amblyomma americanum</name>
    <name type="common">Lone star tick</name>
    <dbReference type="NCBI Taxonomy" id="6943"/>
    <lineage>
        <taxon>Eukaryota</taxon>
        <taxon>Metazoa</taxon>
        <taxon>Ecdysozoa</taxon>
        <taxon>Arthropoda</taxon>
        <taxon>Chelicerata</taxon>
        <taxon>Arachnida</taxon>
        <taxon>Acari</taxon>
        <taxon>Parasitiformes</taxon>
        <taxon>Ixodida</taxon>
        <taxon>Ixodoidea</taxon>
        <taxon>Ixodidae</taxon>
        <taxon>Amblyomminae</taxon>
        <taxon>Amblyomma</taxon>
    </lineage>
</organism>
<name>A0AAQ4E6S2_AMBAM</name>
<dbReference type="Proteomes" id="UP001321473">
    <property type="component" value="Unassembled WGS sequence"/>
</dbReference>
<evidence type="ECO:0000313" key="3">
    <source>
        <dbReference type="Proteomes" id="UP001321473"/>
    </source>
</evidence>
<dbReference type="EMBL" id="JARKHS020021225">
    <property type="protein sequence ID" value="KAK8770380.1"/>
    <property type="molecule type" value="Genomic_DNA"/>
</dbReference>
<dbReference type="AlphaFoldDB" id="A0AAQ4E6S2"/>
<proteinExistence type="predicted"/>
<feature type="compositionally biased region" description="Acidic residues" evidence="1">
    <location>
        <begin position="268"/>
        <end position="283"/>
    </location>
</feature>
<accession>A0AAQ4E6S2</accession>
<protein>
    <submittedName>
        <fullName evidence="2">Uncharacterized protein</fullName>
    </submittedName>
</protein>